<gene>
    <name evidence="1" type="ORF">ENT08_02115</name>
</gene>
<reference evidence="1" key="1">
    <citation type="journal article" date="2020" name="mSystems">
        <title>Genome- and Community-Level Interaction Insights into Carbon Utilization and Element Cycling Functions of Hydrothermarchaeota in Hydrothermal Sediment.</title>
        <authorList>
            <person name="Zhou Z."/>
            <person name="Liu Y."/>
            <person name="Xu W."/>
            <person name="Pan J."/>
            <person name="Luo Z.H."/>
            <person name="Li M."/>
        </authorList>
    </citation>
    <scope>NUCLEOTIDE SEQUENCE [LARGE SCALE GENOMIC DNA]</scope>
    <source>
        <strain evidence="1">SpSt-548</strain>
    </source>
</reference>
<proteinExistence type="predicted"/>
<sequence length="318" mass="35768">MLIHGLLGQTLTQVLPDTSLSVAGVDPPDVLIMLLEQLDGSGHKFISTNQAIVMGLTFFSPIRAVFNPRLISFDCQFFLAVQLPISLSALRNLIADSPKGFGPVFAHPEINLLWQLQECLHHPSDHLRSQLVERRLADLFPGLLDKAQGNLSYFLEVMPYHIVASFYSGLAHHRGGLEGQLSDLGRAAIDYRPDQPKRANAFYQKIKAFPQKSEKARQEFSARFKDYTLLLPLLSPDTLNILKPIYEVHQKINGVLTDLESCLSQFPIHTKVPQPPEKTFSLAQEIHRLAAESGRNISRSYFKTSTKLIIENYNKNKN</sequence>
<protein>
    <submittedName>
        <fullName evidence="1">Uncharacterized protein</fullName>
    </submittedName>
</protein>
<accession>A0A7V4G7B8</accession>
<dbReference type="AlphaFoldDB" id="A0A7V4G7B8"/>
<name>A0A7V4G7B8_9BACT</name>
<dbReference type="EMBL" id="DSXI01000121">
    <property type="protein sequence ID" value="HGS04526.1"/>
    <property type="molecule type" value="Genomic_DNA"/>
</dbReference>
<comment type="caution">
    <text evidence="1">The sequence shown here is derived from an EMBL/GenBank/DDBJ whole genome shotgun (WGS) entry which is preliminary data.</text>
</comment>
<organism evidence="1">
    <name type="scientific">Desulfobacca acetoxidans</name>
    <dbReference type="NCBI Taxonomy" id="60893"/>
    <lineage>
        <taxon>Bacteria</taxon>
        <taxon>Pseudomonadati</taxon>
        <taxon>Thermodesulfobacteriota</taxon>
        <taxon>Desulfobaccia</taxon>
        <taxon>Desulfobaccales</taxon>
        <taxon>Desulfobaccaceae</taxon>
        <taxon>Desulfobacca</taxon>
    </lineage>
</organism>
<evidence type="ECO:0000313" key="1">
    <source>
        <dbReference type="EMBL" id="HGS04526.1"/>
    </source>
</evidence>